<feature type="domain" description="GmrSD restriction endonucleases C-terminal" evidence="2">
    <location>
        <begin position="105"/>
        <end position="186"/>
    </location>
</feature>
<gene>
    <name evidence="3" type="ORF">SAMN05216326_12825</name>
</gene>
<dbReference type="InterPro" id="IPR011089">
    <property type="entry name" value="GmrSD_C"/>
</dbReference>
<dbReference type="OrthoDB" id="5196645at2"/>
<organism evidence="3 4">
    <name type="scientific">Nitrosomonas marina</name>
    <dbReference type="NCBI Taxonomy" id="917"/>
    <lineage>
        <taxon>Bacteria</taxon>
        <taxon>Pseudomonadati</taxon>
        <taxon>Pseudomonadota</taxon>
        <taxon>Betaproteobacteria</taxon>
        <taxon>Nitrosomonadales</taxon>
        <taxon>Nitrosomonadaceae</taxon>
        <taxon>Nitrosomonas</taxon>
    </lineage>
</organism>
<sequence length="207" mass="23813">MHSKLGKTVASARFATALTLLALIFLSGCQQLAKQVQPADGIQAASTPYQRKDWPHWIDADRDCQNTRQEMLIATSRIPVQFKDARRCTVKTGVWVGPYTGRKFTKASDVDIDHIVPLAHAHRHGADNWTRAQRRTFANDFDNLLVVDDATNQAKSDKAPHEWLPPDRSFWCEYGRRWQHVKDKYRLIYSREERTILKRLAADCSPR</sequence>
<proteinExistence type="predicted"/>
<dbReference type="PANTHER" id="PTHR24094">
    <property type="entry name" value="SECRETED PROTEIN"/>
    <property type="match status" value="1"/>
</dbReference>
<dbReference type="RefSeq" id="WP_090660341.1">
    <property type="nucleotide sequence ID" value="NZ_FOIA01000028.1"/>
</dbReference>
<name>A0A1I0ELL6_9PROT</name>
<reference evidence="4" key="1">
    <citation type="submission" date="2016-10" db="EMBL/GenBank/DDBJ databases">
        <authorList>
            <person name="Varghese N."/>
            <person name="Submissions S."/>
        </authorList>
    </citation>
    <scope>NUCLEOTIDE SEQUENCE [LARGE SCALE GENOMIC DNA]</scope>
    <source>
        <strain evidence="4">Nm71</strain>
    </source>
</reference>
<feature type="signal peptide" evidence="1">
    <location>
        <begin position="1"/>
        <end position="33"/>
    </location>
</feature>
<keyword evidence="4" id="KW-1185">Reference proteome</keyword>
<evidence type="ECO:0000313" key="4">
    <source>
        <dbReference type="Proteomes" id="UP000199345"/>
    </source>
</evidence>
<dbReference type="EMBL" id="FOIA01000028">
    <property type="protein sequence ID" value="SET45631.1"/>
    <property type="molecule type" value="Genomic_DNA"/>
</dbReference>
<protein>
    <recommendedName>
        <fullName evidence="2">GmrSD restriction endonucleases C-terminal domain-containing protein</fullName>
    </recommendedName>
</protein>
<dbReference type="Gene3D" id="1.10.30.50">
    <property type="match status" value="1"/>
</dbReference>
<evidence type="ECO:0000259" key="2">
    <source>
        <dbReference type="Pfam" id="PF07510"/>
    </source>
</evidence>
<evidence type="ECO:0000313" key="3">
    <source>
        <dbReference type="EMBL" id="SET45631.1"/>
    </source>
</evidence>
<dbReference type="PANTHER" id="PTHR24094:SF15">
    <property type="entry name" value="AMP-DEPENDENT SYNTHETASE_LIGASE DOMAIN-CONTAINING PROTEIN-RELATED"/>
    <property type="match status" value="1"/>
</dbReference>
<feature type="chain" id="PRO_5011588646" description="GmrSD restriction endonucleases C-terminal domain-containing protein" evidence="1">
    <location>
        <begin position="34"/>
        <end position="207"/>
    </location>
</feature>
<dbReference type="Pfam" id="PF07510">
    <property type="entry name" value="GmrSD_C"/>
    <property type="match status" value="1"/>
</dbReference>
<evidence type="ECO:0000256" key="1">
    <source>
        <dbReference type="SAM" id="SignalP"/>
    </source>
</evidence>
<accession>A0A1I0ELL6</accession>
<dbReference type="AlphaFoldDB" id="A0A1I0ELL6"/>
<keyword evidence="1" id="KW-0732">Signal</keyword>
<dbReference type="PROSITE" id="PS51257">
    <property type="entry name" value="PROKAR_LIPOPROTEIN"/>
    <property type="match status" value="1"/>
</dbReference>
<dbReference type="Proteomes" id="UP000199345">
    <property type="component" value="Unassembled WGS sequence"/>
</dbReference>